<evidence type="ECO:0000313" key="2">
    <source>
        <dbReference type="RefSeq" id="XP_052746897.1"/>
    </source>
</evidence>
<sequence length="141" mass="16635">MDVADVNTMELRALCGWEEIYTDFDSWVCTLGRHIHRKRSAPVIQSVKINKEDYQSARINEETEKKGTNEETEKKVEFLTLHHLLVKGLDIKSDNQDIIKDLRNFLNVFQYGDSCVNYDYVLMKLLNGSKKYFYQYTRSKL</sequence>
<reference evidence="2" key="1">
    <citation type="submission" date="2025-08" db="UniProtKB">
        <authorList>
            <consortium name="RefSeq"/>
        </authorList>
    </citation>
    <scope>IDENTIFICATION</scope>
</reference>
<keyword evidence="1" id="KW-1185">Reference proteome</keyword>
<dbReference type="Proteomes" id="UP001652582">
    <property type="component" value="Chromosome 26"/>
</dbReference>
<name>A0ABM3M742_BICAN</name>
<accession>A0ABM3M742</accession>
<organism evidence="1 2">
    <name type="scientific">Bicyclus anynana</name>
    <name type="common">Squinting bush brown butterfly</name>
    <dbReference type="NCBI Taxonomy" id="110368"/>
    <lineage>
        <taxon>Eukaryota</taxon>
        <taxon>Metazoa</taxon>
        <taxon>Ecdysozoa</taxon>
        <taxon>Arthropoda</taxon>
        <taxon>Hexapoda</taxon>
        <taxon>Insecta</taxon>
        <taxon>Pterygota</taxon>
        <taxon>Neoptera</taxon>
        <taxon>Endopterygota</taxon>
        <taxon>Lepidoptera</taxon>
        <taxon>Glossata</taxon>
        <taxon>Ditrysia</taxon>
        <taxon>Papilionoidea</taxon>
        <taxon>Nymphalidae</taxon>
        <taxon>Satyrinae</taxon>
        <taxon>Satyrini</taxon>
        <taxon>Mycalesina</taxon>
        <taxon>Bicyclus</taxon>
    </lineage>
</organism>
<evidence type="ECO:0000313" key="1">
    <source>
        <dbReference type="Proteomes" id="UP001652582"/>
    </source>
</evidence>
<dbReference type="GeneID" id="128199769"/>
<dbReference type="RefSeq" id="XP_052746897.1">
    <property type="nucleotide sequence ID" value="XM_052890937.1"/>
</dbReference>
<proteinExistence type="predicted"/>
<protein>
    <submittedName>
        <fullName evidence="2">Uncharacterized protein LOC128199769</fullName>
    </submittedName>
</protein>
<gene>
    <name evidence="2" type="primary">LOC128199769</name>
</gene>